<organism evidence="2 3">
    <name type="scientific">Aerophototrophica crusticola</name>
    <dbReference type="NCBI Taxonomy" id="1709002"/>
    <lineage>
        <taxon>Bacteria</taxon>
        <taxon>Pseudomonadati</taxon>
        <taxon>Pseudomonadota</taxon>
        <taxon>Alphaproteobacteria</taxon>
        <taxon>Rhodospirillales</taxon>
        <taxon>Rhodospirillaceae</taxon>
        <taxon>Aerophototrophica</taxon>
    </lineage>
</organism>
<proteinExistence type="predicted"/>
<evidence type="ECO:0000313" key="2">
    <source>
        <dbReference type="EMBL" id="QJE73383.1"/>
    </source>
</evidence>
<dbReference type="AlphaFoldDB" id="A0A858R867"/>
<dbReference type="Gene3D" id="3.90.550.10">
    <property type="entry name" value="Spore Coat Polysaccharide Biosynthesis Protein SpsA, Chain A"/>
    <property type="match status" value="1"/>
</dbReference>
<dbReference type="Pfam" id="PF00535">
    <property type="entry name" value="Glycos_transf_2"/>
    <property type="match status" value="1"/>
</dbReference>
<evidence type="ECO:0000259" key="1">
    <source>
        <dbReference type="Pfam" id="PF00535"/>
    </source>
</evidence>
<name>A0A858R867_9PROT</name>
<dbReference type="EMBL" id="CP051775">
    <property type="protein sequence ID" value="QJE73383.1"/>
    <property type="molecule type" value="Genomic_DNA"/>
</dbReference>
<dbReference type="Proteomes" id="UP000501891">
    <property type="component" value="Chromosome"/>
</dbReference>
<protein>
    <submittedName>
        <fullName evidence="2">Glycosyltransferase</fullName>
    </submittedName>
</protein>
<dbReference type="KEGG" id="acru:HHL28_10015"/>
<dbReference type="InterPro" id="IPR001173">
    <property type="entry name" value="Glyco_trans_2-like"/>
</dbReference>
<accession>A0A858R867</accession>
<feature type="domain" description="Glycosyltransferase 2-like" evidence="1">
    <location>
        <begin position="8"/>
        <end position="51"/>
    </location>
</feature>
<keyword evidence="3" id="KW-1185">Reference proteome</keyword>
<gene>
    <name evidence="2" type="ORF">HHL28_10015</name>
</gene>
<evidence type="ECO:0000313" key="3">
    <source>
        <dbReference type="Proteomes" id="UP000501891"/>
    </source>
</evidence>
<sequence>MSNQVAAVVVTYNRKAILCQCLAAIHGQTRRPDRIIIMDNGSADGTYEELAAQGLLTADTVFVRFPRTGAPPGPSGRA</sequence>
<reference evidence="2" key="1">
    <citation type="submission" date="2020-04" db="EMBL/GenBank/DDBJ databases">
        <title>A desert anoxygenic phototrophic bacterium fixes CO2 using RubisCO under aerobic conditions.</title>
        <authorList>
            <person name="Tang K."/>
        </authorList>
    </citation>
    <scope>NUCLEOTIDE SEQUENCE [LARGE SCALE GENOMIC DNA]</scope>
    <source>
        <strain evidence="2">MIMtkB3</strain>
    </source>
</reference>
<dbReference type="GO" id="GO:0016740">
    <property type="term" value="F:transferase activity"/>
    <property type="evidence" value="ECO:0007669"/>
    <property type="project" value="UniProtKB-KW"/>
</dbReference>
<dbReference type="SUPFAM" id="SSF53448">
    <property type="entry name" value="Nucleotide-diphospho-sugar transferases"/>
    <property type="match status" value="1"/>
</dbReference>
<dbReference type="InterPro" id="IPR029044">
    <property type="entry name" value="Nucleotide-diphossugar_trans"/>
</dbReference>